<dbReference type="OMA" id="LSYYYCK"/>
<keyword evidence="3" id="KW-1185">Reference proteome</keyword>
<name>A0A8S1M2X2_PARPR</name>
<accession>A0A8S1M2X2</accession>
<dbReference type="EMBL" id="CAJJDM010000052">
    <property type="protein sequence ID" value="CAD8074257.1"/>
    <property type="molecule type" value="Genomic_DNA"/>
</dbReference>
<evidence type="ECO:0008006" key="4">
    <source>
        <dbReference type="Google" id="ProtNLM"/>
    </source>
</evidence>
<protein>
    <recommendedName>
        <fullName evidence="4">Transmembrane protein</fullName>
    </recommendedName>
</protein>
<evidence type="ECO:0000256" key="1">
    <source>
        <dbReference type="SAM" id="Phobius"/>
    </source>
</evidence>
<reference evidence="2" key="1">
    <citation type="submission" date="2021-01" db="EMBL/GenBank/DDBJ databases">
        <authorList>
            <consortium name="Genoscope - CEA"/>
            <person name="William W."/>
        </authorList>
    </citation>
    <scope>NUCLEOTIDE SEQUENCE</scope>
</reference>
<dbReference type="AlphaFoldDB" id="A0A8S1M2X2"/>
<keyword evidence="1" id="KW-1133">Transmembrane helix</keyword>
<evidence type="ECO:0000313" key="3">
    <source>
        <dbReference type="Proteomes" id="UP000688137"/>
    </source>
</evidence>
<gene>
    <name evidence="2" type="ORF">PPRIM_AZ9-3.1.T0520163</name>
</gene>
<proteinExistence type="predicted"/>
<comment type="caution">
    <text evidence="2">The sequence shown here is derived from an EMBL/GenBank/DDBJ whole genome shotgun (WGS) entry which is preliminary data.</text>
</comment>
<evidence type="ECO:0000313" key="2">
    <source>
        <dbReference type="EMBL" id="CAD8074257.1"/>
    </source>
</evidence>
<dbReference type="Proteomes" id="UP000688137">
    <property type="component" value="Unassembled WGS sequence"/>
</dbReference>
<sequence length="418" mass="49644">MMHQTLNHQNRVKTEPNQTQVMTPFYNPVISNSRKTVMAEAYKIMQLIDENHQITIKYQHIKIVLAIYSIFNLTSKLRSTKILKYWKILFQNLSKYDIPSNAQHYEFIYNRQQQLQLQGITKLTKYTIKIKKKFLLKLSYKLKLKRKLNTVFNRIGNQIYQNKLQSIINIILYSKKEKSLLDNLSYYYCKKQLKIQEKMAIKFSSSTLFIKALNNKVQQYQISFFIKLIKPKESQSTINQFSLGEDFSINNNKIRVGEFELVEKRLNGICLLNSVIKRIFHNYFLILKLQDMNNSNRRVSIKSSIFSSQSSILRKLMKHRESIMELYQSTNDTEQSKKDQEQDDIILYKKNSMCQTHHPESLIKKRISIIQSSQKIEMTKRQSIDLKTIKIQNQKSKFLLIILICFILGVLMMLKIFQ</sequence>
<keyword evidence="1" id="KW-0812">Transmembrane</keyword>
<feature type="transmembrane region" description="Helical" evidence="1">
    <location>
        <begin position="398"/>
        <end position="417"/>
    </location>
</feature>
<organism evidence="2 3">
    <name type="scientific">Paramecium primaurelia</name>
    <dbReference type="NCBI Taxonomy" id="5886"/>
    <lineage>
        <taxon>Eukaryota</taxon>
        <taxon>Sar</taxon>
        <taxon>Alveolata</taxon>
        <taxon>Ciliophora</taxon>
        <taxon>Intramacronucleata</taxon>
        <taxon>Oligohymenophorea</taxon>
        <taxon>Peniculida</taxon>
        <taxon>Parameciidae</taxon>
        <taxon>Paramecium</taxon>
    </lineage>
</organism>
<keyword evidence="1" id="KW-0472">Membrane</keyword>